<gene>
    <name evidence="1" type="ORF">PVK06_040761</name>
</gene>
<dbReference type="EMBL" id="JARKNE010000011">
    <property type="protein sequence ID" value="KAK5786132.1"/>
    <property type="molecule type" value="Genomic_DNA"/>
</dbReference>
<dbReference type="Proteomes" id="UP001358586">
    <property type="component" value="Chromosome 11"/>
</dbReference>
<sequence>MTIWCLVPTTFAPNILHLDADTGHDTNADINADIPNNTSDPKILYATNLCKTIYLSGDSVANNPASLFYECGSSLQPPVCGTNDI</sequence>
<keyword evidence="2" id="KW-1185">Reference proteome</keyword>
<evidence type="ECO:0000313" key="2">
    <source>
        <dbReference type="Proteomes" id="UP001358586"/>
    </source>
</evidence>
<reference evidence="1 2" key="1">
    <citation type="submission" date="2023-03" db="EMBL/GenBank/DDBJ databases">
        <title>WGS of Gossypium arboreum.</title>
        <authorList>
            <person name="Yu D."/>
        </authorList>
    </citation>
    <scope>NUCLEOTIDE SEQUENCE [LARGE SCALE GENOMIC DNA]</scope>
    <source>
        <tissue evidence="1">Leaf</tissue>
    </source>
</reference>
<proteinExistence type="predicted"/>
<comment type="caution">
    <text evidence="1">The sequence shown here is derived from an EMBL/GenBank/DDBJ whole genome shotgun (WGS) entry which is preliminary data.</text>
</comment>
<name>A0ABR0N8J5_GOSAR</name>
<evidence type="ECO:0000313" key="1">
    <source>
        <dbReference type="EMBL" id="KAK5786132.1"/>
    </source>
</evidence>
<protein>
    <submittedName>
        <fullName evidence="1">Uncharacterized protein</fullName>
    </submittedName>
</protein>
<accession>A0ABR0N8J5</accession>
<organism evidence="1 2">
    <name type="scientific">Gossypium arboreum</name>
    <name type="common">Tree cotton</name>
    <name type="synonym">Gossypium nanking</name>
    <dbReference type="NCBI Taxonomy" id="29729"/>
    <lineage>
        <taxon>Eukaryota</taxon>
        <taxon>Viridiplantae</taxon>
        <taxon>Streptophyta</taxon>
        <taxon>Embryophyta</taxon>
        <taxon>Tracheophyta</taxon>
        <taxon>Spermatophyta</taxon>
        <taxon>Magnoliopsida</taxon>
        <taxon>eudicotyledons</taxon>
        <taxon>Gunneridae</taxon>
        <taxon>Pentapetalae</taxon>
        <taxon>rosids</taxon>
        <taxon>malvids</taxon>
        <taxon>Malvales</taxon>
        <taxon>Malvaceae</taxon>
        <taxon>Malvoideae</taxon>
        <taxon>Gossypium</taxon>
    </lineage>
</organism>